<keyword evidence="2" id="KW-1003">Cell membrane</keyword>
<sequence>MSVRLRKLLLWAVSLAVLIAVPFVVEDRYYMHILVMAGIFTILTLSWNLLAGYTGQLNLGHAAFYGIGAYTSAILAMQTGLSPWLGLFAGGLMAAAFGFLLGFPALRLSGPYLAITTIGFAEILRLVAMNWVDLTRGSLGLSGVPMLTPIHIGSWRMQFYFERDYYFVVLAGVLFTLFCIRRLIGSEFGVTLQAMRDDEAGAQSVGINPSSYKLAVFTISAFFAGFAGGLFAHFARLVSPELLALHNTFDILTMAMIGGLGTIAGPILGAVSLTFLSEALRSLEDVLKLDIRLIIYGLLLILTILFMREGLVGVIKSAWDRMKGGR</sequence>
<comment type="subcellular location">
    <subcellularLocation>
        <location evidence="1">Cell membrane</location>
        <topology evidence="1">Multi-pass membrane protein</topology>
    </subcellularLocation>
</comment>
<evidence type="ECO:0000256" key="3">
    <source>
        <dbReference type="ARBA" id="ARBA00022692"/>
    </source>
</evidence>
<feature type="transmembrane region" description="Helical" evidence="6">
    <location>
        <begin position="87"/>
        <end position="106"/>
    </location>
</feature>
<feature type="transmembrane region" description="Helical" evidence="6">
    <location>
        <begin position="255"/>
        <end position="277"/>
    </location>
</feature>
<evidence type="ECO:0000256" key="6">
    <source>
        <dbReference type="SAM" id="Phobius"/>
    </source>
</evidence>
<protein>
    <submittedName>
        <fullName evidence="7">Branched-chain amino acid ABC transporter permease</fullName>
    </submittedName>
</protein>
<feature type="transmembrane region" description="Helical" evidence="6">
    <location>
        <begin position="214"/>
        <end position="235"/>
    </location>
</feature>
<dbReference type="AlphaFoldDB" id="A0AAU9EDV5"/>
<dbReference type="GO" id="GO:0005886">
    <property type="term" value="C:plasma membrane"/>
    <property type="evidence" value="ECO:0007669"/>
    <property type="project" value="UniProtKB-SubCell"/>
</dbReference>
<feature type="transmembrane region" description="Helical" evidence="6">
    <location>
        <begin position="165"/>
        <end position="184"/>
    </location>
</feature>
<keyword evidence="4 6" id="KW-1133">Transmembrane helix</keyword>
<dbReference type="InterPro" id="IPR043428">
    <property type="entry name" value="LivM-like"/>
</dbReference>
<dbReference type="PANTHER" id="PTHR30482">
    <property type="entry name" value="HIGH-AFFINITY BRANCHED-CHAIN AMINO ACID TRANSPORT SYSTEM PERMEASE"/>
    <property type="match status" value="1"/>
</dbReference>
<dbReference type="InterPro" id="IPR001851">
    <property type="entry name" value="ABC_transp_permease"/>
</dbReference>
<feature type="transmembrane region" description="Helical" evidence="6">
    <location>
        <begin position="289"/>
        <end position="307"/>
    </location>
</feature>
<dbReference type="Proteomes" id="UP001366166">
    <property type="component" value="Chromosome"/>
</dbReference>
<dbReference type="GO" id="GO:0015658">
    <property type="term" value="F:branched-chain amino acid transmembrane transporter activity"/>
    <property type="evidence" value="ECO:0007669"/>
    <property type="project" value="InterPro"/>
</dbReference>
<feature type="transmembrane region" description="Helical" evidence="6">
    <location>
        <begin position="62"/>
        <end position="81"/>
    </location>
</feature>
<dbReference type="PANTHER" id="PTHR30482:SF10">
    <property type="entry name" value="HIGH-AFFINITY BRANCHED-CHAIN AMINO ACID TRANSPORT PROTEIN BRAE"/>
    <property type="match status" value="1"/>
</dbReference>
<accession>A0AAU9EDV5</accession>
<dbReference type="CDD" id="cd06581">
    <property type="entry name" value="TM_PBP1_LivM_like"/>
    <property type="match status" value="1"/>
</dbReference>
<dbReference type="KEGG" id="dmp:FAK_11710"/>
<keyword evidence="5 6" id="KW-0472">Membrane</keyword>
<keyword evidence="8" id="KW-1185">Reference proteome</keyword>
<gene>
    <name evidence="7" type="ORF">FAK_11710</name>
</gene>
<dbReference type="RefSeq" id="WP_338605832.1">
    <property type="nucleotide sequence ID" value="NZ_AP028679.1"/>
</dbReference>
<keyword evidence="3 6" id="KW-0812">Transmembrane</keyword>
<proteinExistence type="predicted"/>
<dbReference type="EMBL" id="AP028679">
    <property type="protein sequence ID" value="BEQ14105.1"/>
    <property type="molecule type" value="Genomic_DNA"/>
</dbReference>
<evidence type="ECO:0000256" key="2">
    <source>
        <dbReference type="ARBA" id="ARBA00022475"/>
    </source>
</evidence>
<organism evidence="7 8">
    <name type="scientific">Desulfoferula mesophila</name>
    <dbReference type="NCBI Taxonomy" id="3058419"/>
    <lineage>
        <taxon>Bacteria</taxon>
        <taxon>Pseudomonadati</taxon>
        <taxon>Thermodesulfobacteriota</taxon>
        <taxon>Desulfarculia</taxon>
        <taxon>Desulfarculales</taxon>
        <taxon>Desulfarculaceae</taxon>
        <taxon>Desulfoferula</taxon>
    </lineage>
</organism>
<dbReference type="Pfam" id="PF02653">
    <property type="entry name" value="BPD_transp_2"/>
    <property type="match status" value="1"/>
</dbReference>
<evidence type="ECO:0000313" key="8">
    <source>
        <dbReference type="Proteomes" id="UP001366166"/>
    </source>
</evidence>
<feature type="transmembrane region" description="Helical" evidence="6">
    <location>
        <begin position="30"/>
        <end position="50"/>
    </location>
</feature>
<evidence type="ECO:0000256" key="4">
    <source>
        <dbReference type="ARBA" id="ARBA00022989"/>
    </source>
</evidence>
<name>A0AAU9EDV5_9BACT</name>
<evidence type="ECO:0000313" key="7">
    <source>
        <dbReference type="EMBL" id="BEQ14105.1"/>
    </source>
</evidence>
<evidence type="ECO:0000256" key="5">
    <source>
        <dbReference type="ARBA" id="ARBA00023136"/>
    </source>
</evidence>
<reference evidence="8" key="1">
    <citation type="journal article" date="2023" name="Arch. Microbiol.">
        <title>Desulfoferula mesophilus gen. nov. sp. nov., a mesophilic sulfate-reducing bacterium isolated from a brackish lake sediment.</title>
        <authorList>
            <person name="Watanabe T."/>
            <person name="Yabe T."/>
            <person name="Tsuji J.M."/>
            <person name="Fukui M."/>
        </authorList>
    </citation>
    <scope>NUCLEOTIDE SEQUENCE [LARGE SCALE GENOMIC DNA]</scope>
    <source>
        <strain evidence="8">12FAK</strain>
    </source>
</reference>
<evidence type="ECO:0000256" key="1">
    <source>
        <dbReference type="ARBA" id="ARBA00004651"/>
    </source>
</evidence>